<dbReference type="OrthoDB" id="5868527at2759"/>
<feature type="compositionally biased region" description="Basic and acidic residues" evidence="1">
    <location>
        <begin position="261"/>
        <end position="273"/>
    </location>
</feature>
<accession>A0A2G9UP19</accession>
<evidence type="ECO:0000313" key="2">
    <source>
        <dbReference type="EMBL" id="PIO71975.1"/>
    </source>
</evidence>
<protein>
    <submittedName>
        <fullName evidence="2">Uncharacterized protein</fullName>
    </submittedName>
</protein>
<gene>
    <name evidence="2" type="ORF">TELCIR_06105</name>
</gene>
<organism evidence="2 3">
    <name type="scientific">Teladorsagia circumcincta</name>
    <name type="common">Brown stomach worm</name>
    <name type="synonym">Ostertagia circumcincta</name>
    <dbReference type="NCBI Taxonomy" id="45464"/>
    <lineage>
        <taxon>Eukaryota</taxon>
        <taxon>Metazoa</taxon>
        <taxon>Ecdysozoa</taxon>
        <taxon>Nematoda</taxon>
        <taxon>Chromadorea</taxon>
        <taxon>Rhabditida</taxon>
        <taxon>Rhabditina</taxon>
        <taxon>Rhabditomorpha</taxon>
        <taxon>Strongyloidea</taxon>
        <taxon>Trichostrongylidae</taxon>
        <taxon>Teladorsagia</taxon>
    </lineage>
</organism>
<dbReference type="EMBL" id="KZ345801">
    <property type="protein sequence ID" value="PIO71975.1"/>
    <property type="molecule type" value="Genomic_DNA"/>
</dbReference>
<evidence type="ECO:0000313" key="3">
    <source>
        <dbReference type="Proteomes" id="UP000230423"/>
    </source>
</evidence>
<keyword evidence="3" id="KW-1185">Reference proteome</keyword>
<feature type="region of interest" description="Disordered" evidence="1">
    <location>
        <begin position="261"/>
        <end position="288"/>
    </location>
</feature>
<proteinExistence type="predicted"/>
<dbReference type="Proteomes" id="UP000230423">
    <property type="component" value="Unassembled WGS sequence"/>
</dbReference>
<dbReference type="AlphaFoldDB" id="A0A2G9UP19"/>
<evidence type="ECO:0000256" key="1">
    <source>
        <dbReference type="SAM" id="MobiDB-lite"/>
    </source>
</evidence>
<reference evidence="2 3" key="1">
    <citation type="submission" date="2015-09" db="EMBL/GenBank/DDBJ databases">
        <title>Draft genome of the parasitic nematode Teladorsagia circumcincta isolate WARC Sus (inbred).</title>
        <authorList>
            <person name="Mitreva M."/>
        </authorList>
    </citation>
    <scope>NUCLEOTIDE SEQUENCE [LARGE SCALE GENOMIC DNA]</scope>
    <source>
        <strain evidence="2 3">S</strain>
    </source>
</reference>
<name>A0A2G9UP19_TELCI</name>
<sequence length="288" mass="32595">MCRYELHRYNCIIAIGVSRPGFDASNINVEKRAEEHQEFVNRCVLSKNLRVLFIPNADKLPTKELVKKFLNEIVIYKNDRDCNPLVWAKPAGSFRGTSNFRMFLHPIASDGTTAHKRASCERSRLLASVLWLFGLFCSPTQYNRHYQYNQYLFPINICKLRGQWIISLKRRALTSPHARFLEYPLPKRAGPFLRTMADGIKARPEEVDINLNDPQVGEAAKKIQNVFRISKKMDTNEDGFFSSCDSYLPSGAVTQTCNRAEQKAGSKKLDKKPNAGAEVMNGSTGASG</sequence>